<gene>
    <name evidence="5" type="ordered locus">RPC_2698</name>
</gene>
<dbReference type="eggNOG" id="COG3706">
    <property type="taxonomic scope" value="Bacteria"/>
</dbReference>
<feature type="transmembrane region" description="Helical" evidence="3">
    <location>
        <begin position="183"/>
        <end position="206"/>
    </location>
</feature>
<evidence type="ECO:0000256" key="3">
    <source>
        <dbReference type="SAM" id="Phobius"/>
    </source>
</evidence>
<evidence type="ECO:0000256" key="1">
    <source>
        <dbReference type="ARBA" id="ARBA00012528"/>
    </source>
</evidence>
<dbReference type="HOGENOM" id="CLU_000445_11_1_5"/>
<dbReference type="InterPro" id="IPR050469">
    <property type="entry name" value="Diguanylate_Cyclase"/>
</dbReference>
<evidence type="ECO:0000256" key="2">
    <source>
        <dbReference type="ARBA" id="ARBA00034247"/>
    </source>
</evidence>
<protein>
    <recommendedName>
        <fullName evidence="1">diguanylate cyclase</fullName>
        <ecNumber evidence="1">2.7.7.65</ecNumber>
    </recommendedName>
</protein>
<dbReference type="FunFam" id="3.30.70.270:FF:000001">
    <property type="entry name" value="Diguanylate cyclase domain protein"/>
    <property type="match status" value="1"/>
</dbReference>
<dbReference type="SMART" id="SM00267">
    <property type="entry name" value="GGDEF"/>
    <property type="match status" value="1"/>
</dbReference>
<dbReference type="InterPro" id="IPR043128">
    <property type="entry name" value="Rev_trsase/Diguanyl_cyclase"/>
</dbReference>
<feature type="transmembrane region" description="Helical" evidence="3">
    <location>
        <begin position="37"/>
        <end position="55"/>
    </location>
</feature>
<dbReference type="EMBL" id="CP000301">
    <property type="protein sequence ID" value="ABD88247.1"/>
    <property type="molecule type" value="Genomic_DNA"/>
</dbReference>
<dbReference type="NCBIfam" id="TIGR00254">
    <property type="entry name" value="GGDEF"/>
    <property type="match status" value="1"/>
</dbReference>
<feature type="domain" description="GGDEF" evidence="4">
    <location>
        <begin position="248"/>
        <end position="379"/>
    </location>
</feature>
<dbReference type="GO" id="GO:0052621">
    <property type="term" value="F:diguanylate cyclase activity"/>
    <property type="evidence" value="ECO:0007669"/>
    <property type="project" value="UniProtKB-EC"/>
</dbReference>
<keyword evidence="3" id="KW-1133">Transmembrane helix</keyword>
<feature type="transmembrane region" description="Helical" evidence="3">
    <location>
        <begin position="148"/>
        <end position="171"/>
    </location>
</feature>
<feature type="transmembrane region" description="Helical" evidence="3">
    <location>
        <begin position="115"/>
        <end position="136"/>
    </location>
</feature>
<dbReference type="InterPro" id="IPR000160">
    <property type="entry name" value="GGDEF_dom"/>
</dbReference>
<dbReference type="PANTHER" id="PTHR45138:SF9">
    <property type="entry name" value="DIGUANYLATE CYCLASE DGCM-RELATED"/>
    <property type="match status" value="1"/>
</dbReference>
<organism evidence="5">
    <name type="scientific">Rhodopseudomonas palustris (strain BisB18)</name>
    <dbReference type="NCBI Taxonomy" id="316056"/>
    <lineage>
        <taxon>Bacteria</taxon>
        <taxon>Pseudomonadati</taxon>
        <taxon>Pseudomonadota</taxon>
        <taxon>Alphaproteobacteria</taxon>
        <taxon>Hyphomicrobiales</taxon>
        <taxon>Nitrobacteraceae</taxon>
        <taxon>Rhodopseudomonas</taxon>
    </lineage>
</organism>
<dbReference type="KEGG" id="rpc:RPC_2698"/>
<dbReference type="Pfam" id="PF00990">
    <property type="entry name" value="GGDEF"/>
    <property type="match status" value="1"/>
</dbReference>
<reference evidence="5" key="1">
    <citation type="submission" date="2006-03" db="EMBL/GenBank/DDBJ databases">
        <title>Complete sequence of Rhodopseudomonas palustris BisB18.</title>
        <authorList>
            <consortium name="US DOE Joint Genome Institute"/>
            <person name="Copeland A."/>
            <person name="Lucas S."/>
            <person name="Lapidus A."/>
            <person name="Barry K."/>
            <person name="Detter J.C."/>
            <person name="Glavina del Rio T."/>
            <person name="Hammon N."/>
            <person name="Israni S."/>
            <person name="Dalin E."/>
            <person name="Tice H."/>
            <person name="Pitluck S."/>
            <person name="Chain P."/>
            <person name="Malfatti S."/>
            <person name="Shin M."/>
            <person name="Vergez L."/>
            <person name="Schmutz J."/>
            <person name="Larimer F."/>
            <person name="Land M."/>
            <person name="Hauser L."/>
            <person name="Pelletier D.A."/>
            <person name="Kyrpides N."/>
            <person name="Anderson I."/>
            <person name="Oda Y."/>
            <person name="Harwood C.S."/>
            <person name="Richardson P."/>
        </authorList>
    </citation>
    <scope>NUCLEOTIDE SEQUENCE [LARGE SCALE GENOMIC DNA]</scope>
    <source>
        <strain evidence="5">BisB18</strain>
    </source>
</reference>
<name>Q214D9_RHOPB</name>
<dbReference type="CDD" id="cd01949">
    <property type="entry name" value="GGDEF"/>
    <property type="match status" value="1"/>
</dbReference>
<accession>Q214D9</accession>
<dbReference type="GO" id="GO:0005886">
    <property type="term" value="C:plasma membrane"/>
    <property type="evidence" value="ECO:0007669"/>
    <property type="project" value="TreeGrafter"/>
</dbReference>
<proteinExistence type="predicted"/>
<dbReference type="Gene3D" id="3.30.70.270">
    <property type="match status" value="1"/>
</dbReference>
<keyword evidence="3" id="KW-0472">Membrane</keyword>
<feature type="transmembrane region" description="Helical" evidence="3">
    <location>
        <begin position="67"/>
        <end position="85"/>
    </location>
</feature>
<feature type="transmembrane region" description="Helical" evidence="3">
    <location>
        <begin position="92"/>
        <end position="109"/>
    </location>
</feature>
<dbReference type="EC" id="2.7.7.65" evidence="1"/>
<dbReference type="PANTHER" id="PTHR45138">
    <property type="entry name" value="REGULATORY COMPONENTS OF SENSORY TRANSDUCTION SYSTEM"/>
    <property type="match status" value="1"/>
</dbReference>
<sequence length="410" mass="43623">MSLDISTLYLVATLLAALLGGMLMYFGKQENIAALDWWGYAYLLGATDVALWALASPALPETFAQAIHALGFIACGMVWNAARVFHGAKPNWPGLLLGALAWVAATVSLPPDAVALRMTLGAGIVAIYAGLTAAQLGSERRKAVQRRWPAILVPLLHGGVLMAPILLADLLTPAGRPITSNVWVTIFAIELVLYAVGTVFVIFMLVSERTVRAHKTAAAIDPLTGMFNRRGFSEATTRMIAREADAGRPVTVMIFDIDFFKSINDRFGHPAGDELLKLFATLVTNTLRISDLSGRIGGEEFAALLPCSMDEALVAAERVREAFETCGIVVDDAPVETTVSIGVAGGPPRTELEVLLAAADTALYQAKRGGRNRVEAAMEQPLVPELGRRKSVVAVKSPALPRQVGLAGAA</sequence>
<evidence type="ECO:0000313" key="5">
    <source>
        <dbReference type="EMBL" id="ABD88247.1"/>
    </source>
</evidence>
<feature type="transmembrane region" description="Helical" evidence="3">
    <location>
        <begin position="6"/>
        <end position="25"/>
    </location>
</feature>
<dbReference type="STRING" id="316056.RPC_2698"/>
<keyword evidence="3" id="KW-0812">Transmembrane</keyword>
<dbReference type="SUPFAM" id="SSF55073">
    <property type="entry name" value="Nucleotide cyclase"/>
    <property type="match status" value="1"/>
</dbReference>
<dbReference type="OrthoDB" id="9812260at2"/>
<evidence type="ECO:0000259" key="4">
    <source>
        <dbReference type="PROSITE" id="PS50887"/>
    </source>
</evidence>
<dbReference type="InterPro" id="IPR029787">
    <property type="entry name" value="Nucleotide_cyclase"/>
</dbReference>
<dbReference type="PROSITE" id="PS50887">
    <property type="entry name" value="GGDEF"/>
    <property type="match status" value="1"/>
</dbReference>
<dbReference type="GO" id="GO:1902201">
    <property type="term" value="P:negative regulation of bacterial-type flagellum-dependent cell motility"/>
    <property type="evidence" value="ECO:0007669"/>
    <property type="project" value="TreeGrafter"/>
</dbReference>
<comment type="catalytic activity">
    <reaction evidence="2">
        <text>2 GTP = 3',3'-c-di-GMP + 2 diphosphate</text>
        <dbReference type="Rhea" id="RHEA:24898"/>
        <dbReference type="ChEBI" id="CHEBI:33019"/>
        <dbReference type="ChEBI" id="CHEBI:37565"/>
        <dbReference type="ChEBI" id="CHEBI:58805"/>
        <dbReference type="EC" id="2.7.7.65"/>
    </reaction>
</comment>
<dbReference type="GO" id="GO:0043709">
    <property type="term" value="P:cell adhesion involved in single-species biofilm formation"/>
    <property type="evidence" value="ECO:0007669"/>
    <property type="project" value="TreeGrafter"/>
</dbReference>
<dbReference type="AlphaFoldDB" id="Q214D9"/>
<dbReference type="RefSeq" id="WP_011473143.1">
    <property type="nucleotide sequence ID" value="NC_007925.1"/>
</dbReference>